<feature type="transmembrane region" description="Helical" evidence="1">
    <location>
        <begin position="85"/>
        <end position="107"/>
    </location>
</feature>
<keyword evidence="1" id="KW-1133">Transmembrane helix</keyword>
<dbReference type="OrthoDB" id="9792218at2"/>
<dbReference type="InterPro" id="IPR010920">
    <property type="entry name" value="LSM_dom_sf"/>
</dbReference>
<keyword evidence="4" id="KW-1185">Reference proteome</keyword>
<dbReference type="EMBL" id="SMGD01000006">
    <property type="protein sequence ID" value="TCK61092.1"/>
    <property type="molecule type" value="Genomic_DNA"/>
</dbReference>
<dbReference type="PANTHER" id="PTHR30566">
    <property type="entry name" value="YNAI-RELATED MECHANOSENSITIVE ION CHANNEL"/>
    <property type="match status" value="1"/>
</dbReference>
<name>A0A4R1K9N0_9GAMM</name>
<feature type="transmembrane region" description="Helical" evidence="1">
    <location>
        <begin position="60"/>
        <end position="79"/>
    </location>
</feature>
<evidence type="ECO:0000313" key="4">
    <source>
        <dbReference type="Proteomes" id="UP000295565"/>
    </source>
</evidence>
<evidence type="ECO:0000259" key="2">
    <source>
        <dbReference type="Pfam" id="PF00924"/>
    </source>
</evidence>
<gene>
    <name evidence="3" type="ORF">EV690_0535</name>
</gene>
<dbReference type="GO" id="GO:0008381">
    <property type="term" value="F:mechanosensitive monoatomic ion channel activity"/>
    <property type="evidence" value="ECO:0007669"/>
    <property type="project" value="UniProtKB-ARBA"/>
</dbReference>
<evidence type="ECO:0000256" key="1">
    <source>
        <dbReference type="SAM" id="Phobius"/>
    </source>
</evidence>
<feature type="domain" description="Mechanosensitive ion channel MscS" evidence="2">
    <location>
        <begin position="186"/>
        <end position="252"/>
    </location>
</feature>
<dbReference type="PANTHER" id="PTHR30566:SF25">
    <property type="entry name" value="INNER MEMBRANE PROTEIN"/>
    <property type="match status" value="1"/>
</dbReference>
<feature type="transmembrane region" description="Helical" evidence="1">
    <location>
        <begin position="164"/>
        <end position="183"/>
    </location>
</feature>
<dbReference type="AlphaFoldDB" id="A0A4R1K9N0"/>
<evidence type="ECO:0000313" key="3">
    <source>
        <dbReference type="EMBL" id="TCK61092.1"/>
    </source>
</evidence>
<keyword evidence="1" id="KW-0472">Membrane</keyword>
<dbReference type="Pfam" id="PF00924">
    <property type="entry name" value="MS_channel_2nd"/>
    <property type="match status" value="1"/>
</dbReference>
<sequence length="373" mass="42919">MPWQWNELLNATPWVPALLVVALSLVIGLVARFLIFQLIRYWQKRDKPLFKSLENHLRGSMFLFIPLLLIKIGISYVTIAPNIMSAIYTTINILIILSLCSVAIRLTNVVQDILFLRYDISQADNLRARKIRTQIIYIKKVAMVIIVILGISFILLNFASVRRFGTTILTGAGVAGIIIGFALQKSLANLFAGIQIAFTQPIKIDDAVVVENEWGWIEEINLTYVVVRIWDLRRLVLPITYFTENAFQNWTRNSAQILGSVFLYLDYSMPLAPLREYFEKVLDETELWDRQTQVLQVTDSTDKIMTIRLLMTAKNSPTAWDLRCYVREKMIEYIQQNYPQSLPKFRASLSDEDQATIAQSIADHPSERIQNKQ</sequence>
<dbReference type="SUPFAM" id="SSF50182">
    <property type="entry name" value="Sm-like ribonucleoproteins"/>
    <property type="match status" value="1"/>
</dbReference>
<organism evidence="3 4">
    <name type="scientific">Celerinatantimonas diazotrophica</name>
    <dbReference type="NCBI Taxonomy" id="412034"/>
    <lineage>
        <taxon>Bacteria</taxon>
        <taxon>Pseudomonadati</taxon>
        <taxon>Pseudomonadota</taxon>
        <taxon>Gammaproteobacteria</taxon>
        <taxon>Celerinatantimonadaceae</taxon>
        <taxon>Celerinatantimonas</taxon>
    </lineage>
</organism>
<accession>A0A4R1K9N0</accession>
<keyword evidence="1" id="KW-0812">Transmembrane</keyword>
<dbReference type="Gene3D" id="1.10.287.1260">
    <property type="match status" value="1"/>
</dbReference>
<dbReference type="RefSeq" id="WP_131911391.1">
    <property type="nucleotide sequence ID" value="NZ_OU594967.1"/>
</dbReference>
<comment type="caution">
    <text evidence="3">The sequence shown here is derived from an EMBL/GenBank/DDBJ whole genome shotgun (WGS) entry which is preliminary data.</text>
</comment>
<dbReference type="Proteomes" id="UP000295565">
    <property type="component" value="Unassembled WGS sequence"/>
</dbReference>
<protein>
    <submittedName>
        <fullName evidence="3">Small-conductance mechanosensitive channel</fullName>
    </submittedName>
</protein>
<feature type="transmembrane region" description="Helical" evidence="1">
    <location>
        <begin position="137"/>
        <end position="158"/>
    </location>
</feature>
<dbReference type="GO" id="GO:0016020">
    <property type="term" value="C:membrane"/>
    <property type="evidence" value="ECO:0007669"/>
    <property type="project" value="InterPro"/>
</dbReference>
<proteinExistence type="predicted"/>
<dbReference type="InterPro" id="IPR006685">
    <property type="entry name" value="MscS_channel_2nd"/>
</dbReference>
<feature type="transmembrane region" description="Helical" evidence="1">
    <location>
        <begin position="14"/>
        <end position="39"/>
    </location>
</feature>
<reference evidence="3 4" key="1">
    <citation type="submission" date="2019-03" db="EMBL/GenBank/DDBJ databases">
        <title>Genomic Encyclopedia of Type Strains, Phase IV (KMG-IV): sequencing the most valuable type-strain genomes for metagenomic binning, comparative biology and taxonomic classification.</title>
        <authorList>
            <person name="Goeker M."/>
        </authorList>
    </citation>
    <scope>NUCLEOTIDE SEQUENCE [LARGE SCALE GENOMIC DNA]</scope>
    <source>
        <strain evidence="3 4">DSM 18577</strain>
    </source>
</reference>